<evidence type="ECO:0000313" key="2">
    <source>
        <dbReference type="Proteomes" id="UP000238701"/>
    </source>
</evidence>
<gene>
    <name evidence="1" type="ORF">SBA1_550119</name>
</gene>
<sequence length="59" mass="6977">MVYNFSEVRVMEWEYRLVRVDALSQELLNSHGADGFELIQIISTKSSDWLMIFKKPVKK</sequence>
<dbReference type="EMBL" id="OMOD01000150">
    <property type="protein sequence ID" value="SPF44754.1"/>
    <property type="molecule type" value="Genomic_DNA"/>
</dbReference>
<name>A0A2U3KYJ0_9BACT</name>
<evidence type="ECO:0000313" key="1">
    <source>
        <dbReference type="EMBL" id="SPF44754.1"/>
    </source>
</evidence>
<dbReference type="Proteomes" id="UP000238701">
    <property type="component" value="Unassembled WGS sequence"/>
</dbReference>
<accession>A0A2U3KYJ0</accession>
<protein>
    <recommendedName>
        <fullName evidence="3">DUF4177 domain-containing protein</fullName>
    </recommendedName>
</protein>
<proteinExistence type="predicted"/>
<reference evidence="2" key="1">
    <citation type="submission" date="2018-02" db="EMBL/GenBank/DDBJ databases">
        <authorList>
            <person name="Hausmann B."/>
        </authorList>
    </citation>
    <scope>NUCLEOTIDE SEQUENCE [LARGE SCALE GENOMIC DNA]</scope>
    <source>
        <strain evidence="2">Peat soil MAG SbA1</strain>
    </source>
</reference>
<dbReference type="AlphaFoldDB" id="A0A2U3KYJ0"/>
<evidence type="ECO:0008006" key="3">
    <source>
        <dbReference type="Google" id="ProtNLM"/>
    </source>
</evidence>
<organism evidence="1 2">
    <name type="scientific">Candidatus Sulfotelmatobacter kueseliae</name>
    <dbReference type="NCBI Taxonomy" id="2042962"/>
    <lineage>
        <taxon>Bacteria</taxon>
        <taxon>Pseudomonadati</taxon>
        <taxon>Acidobacteriota</taxon>
        <taxon>Terriglobia</taxon>
        <taxon>Terriglobales</taxon>
        <taxon>Candidatus Korobacteraceae</taxon>
        <taxon>Candidatus Sulfotelmatobacter</taxon>
    </lineage>
</organism>